<keyword evidence="4 8" id="KW-0479">Metal-binding</keyword>
<evidence type="ECO:0000256" key="5">
    <source>
        <dbReference type="ARBA" id="ARBA00022737"/>
    </source>
</evidence>
<dbReference type="InterPro" id="IPR001293">
    <property type="entry name" value="Znf_TRAF"/>
</dbReference>
<dbReference type="GeneID" id="10506685"/>
<keyword evidence="3" id="KW-0963">Cytoplasm</keyword>
<dbReference type="PROSITE" id="PS50145">
    <property type="entry name" value="ZF_TRAF"/>
    <property type="match status" value="1"/>
</dbReference>
<dbReference type="EMBL" id="GL870970">
    <property type="protein sequence ID" value="EGC38740.1"/>
    <property type="molecule type" value="Genomic_DNA"/>
</dbReference>
<organism evidence="10 11">
    <name type="scientific">Dictyostelium purpureum</name>
    <name type="common">Slime mold</name>
    <dbReference type="NCBI Taxonomy" id="5786"/>
    <lineage>
        <taxon>Eukaryota</taxon>
        <taxon>Amoebozoa</taxon>
        <taxon>Evosea</taxon>
        <taxon>Eumycetozoa</taxon>
        <taxon>Dictyostelia</taxon>
        <taxon>Dictyosteliales</taxon>
        <taxon>Dictyosteliaceae</taxon>
        <taxon>Dictyostelium</taxon>
    </lineage>
</organism>
<evidence type="ECO:0000259" key="9">
    <source>
        <dbReference type="PROSITE" id="PS50145"/>
    </source>
</evidence>
<comment type="subcellular location">
    <subcellularLocation>
        <location evidence="2">Cytoplasm</location>
    </subcellularLocation>
</comment>
<feature type="domain" description="TRAF-type" evidence="9">
    <location>
        <begin position="180"/>
        <end position="235"/>
    </location>
</feature>
<dbReference type="Pfam" id="PF02176">
    <property type="entry name" value="zf-TRAF"/>
    <property type="match status" value="2"/>
</dbReference>
<dbReference type="OMA" id="HIDECEY"/>
<evidence type="ECO:0000256" key="4">
    <source>
        <dbReference type="ARBA" id="ARBA00022723"/>
    </source>
</evidence>
<dbReference type="VEuPathDB" id="AmoebaDB:DICPUDRAFT_28127"/>
<keyword evidence="11" id="KW-1185">Reference proteome</keyword>
<dbReference type="AlphaFoldDB" id="F0ZBF7"/>
<dbReference type="InterPro" id="IPR013083">
    <property type="entry name" value="Znf_RING/FYVE/PHD"/>
</dbReference>
<dbReference type="OrthoDB" id="5574452at2759"/>
<evidence type="ECO:0000256" key="1">
    <source>
        <dbReference type="ARBA" id="ARBA00003051"/>
    </source>
</evidence>
<evidence type="ECO:0000256" key="8">
    <source>
        <dbReference type="PROSITE-ProRule" id="PRU00207"/>
    </source>
</evidence>
<keyword evidence="5" id="KW-0677">Repeat</keyword>
<protein>
    <recommendedName>
        <fullName evidence="9">TRAF-type domain-containing protein</fullName>
    </recommendedName>
</protein>
<keyword evidence="6 8" id="KW-0863">Zinc-finger</keyword>
<feature type="zinc finger region" description="TRAF-type" evidence="8">
    <location>
        <begin position="180"/>
        <end position="235"/>
    </location>
</feature>
<dbReference type="PANTHER" id="PTHR10131:SF65">
    <property type="entry name" value="RING FINGER PROTEIN DG17-RELATED"/>
    <property type="match status" value="1"/>
</dbReference>
<accession>F0ZBF7</accession>
<keyword evidence="7 8" id="KW-0862">Zinc</keyword>
<dbReference type="Gene3D" id="3.30.40.10">
    <property type="entry name" value="Zinc/RING finger domain, C3HC4 (zinc finger)"/>
    <property type="match status" value="3"/>
</dbReference>
<evidence type="ECO:0000313" key="11">
    <source>
        <dbReference type="Proteomes" id="UP000001064"/>
    </source>
</evidence>
<gene>
    <name evidence="10" type="ORF">DICPUDRAFT_28127</name>
</gene>
<dbReference type="SUPFAM" id="SSF57850">
    <property type="entry name" value="RING/U-box"/>
    <property type="match status" value="1"/>
</dbReference>
<comment type="function">
    <text evidence="1">Probable adapter protein and signal transducer that links members of the tumor necrosis factor receptor family to different signaling pathways by association with the receptor cytoplasmic domain and kinases.</text>
</comment>
<evidence type="ECO:0000256" key="2">
    <source>
        <dbReference type="ARBA" id="ARBA00004496"/>
    </source>
</evidence>
<dbReference type="InParanoid" id="F0ZBF7"/>
<dbReference type="FunCoup" id="F0ZBF7">
    <property type="interactions" value="19"/>
</dbReference>
<name>F0ZBF7_DICPU</name>
<dbReference type="eggNOG" id="KOG0297">
    <property type="taxonomic scope" value="Eukaryota"/>
</dbReference>
<evidence type="ECO:0000256" key="7">
    <source>
        <dbReference type="ARBA" id="ARBA00022833"/>
    </source>
</evidence>
<reference evidence="11" key="1">
    <citation type="journal article" date="2011" name="Genome Biol.">
        <title>Comparative genomics of the social amoebae Dictyostelium discoideum and Dictyostelium purpureum.</title>
        <authorList>
            <consortium name="US DOE Joint Genome Institute (JGI-PGF)"/>
            <person name="Sucgang R."/>
            <person name="Kuo A."/>
            <person name="Tian X."/>
            <person name="Salerno W."/>
            <person name="Parikh A."/>
            <person name="Feasley C.L."/>
            <person name="Dalin E."/>
            <person name="Tu H."/>
            <person name="Huang E."/>
            <person name="Barry K."/>
            <person name="Lindquist E."/>
            <person name="Shapiro H."/>
            <person name="Bruce D."/>
            <person name="Schmutz J."/>
            <person name="Salamov A."/>
            <person name="Fey P."/>
            <person name="Gaudet P."/>
            <person name="Anjard C."/>
            <person name="Babu M.M."/>
            <person name="Basu S."/>
            <person name="Bushmanova Y."/>
            <person name="van der Wel H."/>
            <person name="Katoh-Kurasawa M."/>
            <person name="Dinh C."/>
            <person name="Coutinho P.M."/>
            <person name="Saito T."/>
            <person name="Elias M."/>
            <person name="Schaap P."/>
            <person name="Kay R.R."/>
            <person name="Henrissat B."/>
            <person name="Eichinger L."/>
            <person name="Rivero F."/>
            <person name="Putnam N.H."/>
            <person name="West C.M."/>
            <person name="Loomis W.F."/>
            <person name="Chisholm R.L."/>
            <person name="Shaulsky G."/>
            <person name="Strassmann J.E."/>
            <person name="Queller D.C."/>
            <person name="Kuspa A."/>
            <person name="Grigoriev I.V."/>
        </authorList>
    </citation>
    <scope>NUCLEOTIDE SEQUENCE [LARGE SCALE GENOMIC DNA]</scope>
    <source>
        <strain evidence="11">QSDP1</strain>
    </source>
</reference>
<proteinExistence type="predicted"/>
<dbReference type="SUPFAM" id="SSF49599">
    <property type="entry name" value="TRAF domain-like"/>
    <property type="match status" value="3"/>
</dbReference>
<dbReference type="STRING" id="5786.F0ZBF7"/>
<dbReference type="Proteomes" id="UP000001064">
    <property type="component" value="Unassembled WGS sequence"/>
</dbReference>
<dbReference type="KEGG" id="dpp:DICPUDRAFT_28127"/>
<evidence type="ECO:0000256" key="6">
    <source>
        <dbReference type="ARBA" id="ARBA00022771"/>
    </source>
</evidence>
<evidence type="ECO:0000313" key="10">
    <source>
        <dbReference type="EMBL" id="EGC38740.1"/>
    </source>
</evidence>
<dbReference type="GO" id="GO:0005737">
    <property type="term" value="C:cytoplasm"/>
    <property type="evidence" value="ECO:0000318"/>
    <property type="project" value="GO_Central"/>
</dbReference>
<dbReference type="GO" id="GO:0008270">
    <property type="term" value="F:zinc ion binding"/>
    <property type="evidence" value="ECO:0007669"/>
    <property type="project" value="UniProtKB-KW"/>
</dbReference>
<sequence length="276" mass="33156">MSRLPIEYNVSELSEFDESFVCHICFDTYYKKEVYQCKKGHCYCEECWKESLKNKKECMQCRTQVNSFHELSRNTEVERLLLKTWVHCPYFFRNIIRVDESEKLIEDNSSGCNEIIILEKLDNHIENCSFRFVKCKYHEKGCKDKIRYNQNEIHISKCEYRSLNCKYCSNVYLLKTIEQHYLECPSMLIDCKECNEKIKREEMDKHLDKECQEVIISCKFLQFGCNDKIKRKNLENHFDQTNHTKHFSTAIERLSTTIEHLNIKNNQLSISIKELN</sequence>
<dbReference type="PANTHER" id="PTHR10131">
    <property type="entry name" value="TNF RECEPTOR ASSOCIATED FACTOR"/>
    <property type="match status" value="1"/>
</dbReference>
<evidence type="ECO:0000256" key="3">
    <source>
        <dbReference type="ARBA" id="ARBA00022490"/>
    </source>
</evidence>
<dbReference type="RefSeq" id="XP_003284731.1">
    <property type="nucleotide sequence ID" value="XM_003284683.1"/>
</dbReference>
<feature type="non-terminal residue" evidence="10">
    <location>
        <position position="276"/>
    </location>
</feature>